<reference evidence="1" key="2">
    <citation type="submission" date="2022-06" db="UniProtKB">
        <authorList>
            <consortium name="EnsemblMetazoa"/>
        </authorList>
    </citation>
    <scope>IDENTIFICATION</scope>
    <source>
        <strain evidence="1">PS312</strain>
    </source>
</reference>
<accession>A0A2A6CNB9</accession>
<gene>
    <name evidence="1" type="primary">WBGene00279396</name>
</gene>
<dbReference type="PANTHER" id="PTHR31895">
    <property type="entry name" value="PROTEIN CBG03177-RELATED"/>
    <property type="match status" value="1"/>
</dbReference>
<protein>
    <submittedName>
        <fullName evidence="1">Uncharacterized protein</fullName>
    </submittedName>
</protein>
<sequence>MSRSLMLVALAAVCCAAFVSAENATEPVLSRARRQCGCFGQSNCNCGGGGIIVGGVGFNSGGQCFPTCMNTCSNTCNSGICVNQCQGSCQRQCGGFYGPQFYGGNNCNTCLSQCYSPCSNNGCISSCNNQCGGFCGGNQGGIIVASPINNNCFNSCNNNCMGSCNGGFCGNQCNSYCQNSCGFNNNFNNFCPVNFSPCSTGCCRY</sequence>
<name>A0A2A6CNB9_PRIPA</name>
<keyword evidence="2" id="KW-1185">Reference proteome</keyword>
<dbReference type="PANTHER" id="PTHR31895:SF42">
    <property type="entry name" value="ACTIVATED IN BLOCKED UNFOLDED PROTEIN RESPONSE"/>
    <property type="match status" value="1"/>
</dbReference>
<dbReference type="AlphaFoldDB" id="A0A2A6CNB9"/>
<accession>A0A8R1UX61</accession>
<dbReference type="Proteomes" id="UP000005239">
    <property type="component" value="Unassembled WGS sequence"/>
</dbReference>
<dbReference type="EnsemblMetazoa" id="PPA41027.1">
    <property type="protein sequence ID" value="PPA41027.1"/>
    <property type="gene ID" value="WBGene00279396"/>
</dbReference>
<proteinExistence type="predicted"/>
<evidence type="ECO:0000313" key="1">
    <source>
        <dbReference type="EnsemblMetazoa" id="PPA41027.1"/>
    </source>
</evidence>
<reference evidence="2" key="1">
    <citation type="journal article" date="2008" name="Nat. Genet.">
        <title>The Pristionchus pacificus genome provides a unique perspective on nematode lifestyle and parasitism.</title>
        <authorList>
            <person name="Dieterich C."/>
            <person name="Clifton S.W."/>
            <person name="Schuster L.N."/>
            <person name="Chinwalla A."/>
            <person name="Delehaunty K."/>
            <person name="Dinkelacker I."/>
            <person name="Fulton L."/>
            <person name="Fulton R."/>
            <person name="Godfrey J."/>
            <person name="Minx P."/>
            <person name="Mitreva M."/>
            <person name="Roeseler W."/>
            <person name="Tian H."/>
            <person name="Witte H."/>
            <person name="Yang S.P."/>
            <person name="Wilson R.K."/>
            <person name="Sommer R.J."/>
        </authorList>
    </citation>
    <scope>NUCLEOTIDE SEQUENCE [LARGE SCALE GENOMIC DNA]</scope>
    <source>
        <strain evidence="2">PS312</strain>
    </source>
</reference>
<organism evidence="1 2">
    <name type="scientific">Pristionchus pacificus</name>
    <name type="common">Parasitic nematode worm</name>
    <dbReference type="NCBI Taxonomy" id="54126"/>
    <lineage>
        <taxon>Eukaryota</taxon>
        <taxon>Metazoa</taxon>
        <taxon>Ecdysozoa</taxon>
        <taxon>Nematoda</taxon>
        <taxon>Chromadorea</taxon>
        <taxon>Rhabditida</taxon>
        <taxon>Rhabditina</taxon>
        <taxon>Diplogasteromorpha</taxon>
        <taxon>Diplogasteroidea</taxon>
        <taxon>Neodiplogasteridae</taxon>
        <taxon>Pristionchus</taxon>
    </lineage>
</organism>
<evidence type="ECO:0000313" key="2">
    <source>
        <dbReference type="Proteomes" id="UP000005239"/>
    </source>
</evidence>